<keyword evidence="2 4" id="KW-0689">Ribosomal protein</keyword>
<dbReference type="GO" id="GO:0005762">
    <property type="term" value="C:mitochondrial large ribosomal subunit"/>
    <property type="evidence" value="ECO:0007669"/>
    <property type="project" value="TreeGrafter"/>
</dbReference>
<dbReference type="Gene3D" id="3.40.50.790">
    <property type="match status" value="1"/>
</dbReference>
<dbReference type="STRING" id="1314800.A0A1B7NCS9"/>
<dbReference type="PIRSF" id="PIRSF002155">
    <property type="entry name" value="Ribosomal_L1"/>
    <property type="match status" value="1"/>
</dbReference>
<evidence type="ECO:0000256" key="3">
    <source>
        <dbReference type="ARBA" id="ARBA00023274"/>
    </source>
</evidence>
<evidence type="ECO:0000313" key="6">
    <source>
        <dbReference type="Proteomes" id="UP000092154"/>
    </source>
</evidence>
<dbReference type="GO" id="GO:0006412">
    <property type="term" value="P:translation"/>
    <property type="evidence" value="ECO:0007669"/>
    <property type="project" value="InterPro"/>
</dbReference>
<evidence type="ECO:0000313" key="5">
    <source>
        <dbReference type="EMBL" id="OAX42680.1"/>
    </source>
</evidence>
<protein>
    <recommendedName>
        <fullName evidence="4">Ribosomal protein</fullName>
    </recommendedName>
</protein>
<keyword evidence="6" id="KW-1185">Reference proteome</keyword>
<dbReference type="SUPFAM" id="SSF56808">
    <property type="entry name" value="Ribosomal protein L1"/>
    <property type="match status" value="1"/>
</dbReference>
<dbReference type="PANTHER" id="PTHR36427">
    <property type="entry name" value="54S RIBOSOMAL PROTEIN L1, MITOCHONDRIAL"/>
    <property type="match status" value="1"/>
</dbReference>
<name>A0A1B7NCS9_9AGAM</name>
<keyword evidence="3 4" id="KW-0687">Ribonucleoprotein</keyword>
<dbReference type="InterPro" id="IPR028364">
    <property type="entry name" value="Ribosomal_uL1/biogenesis"/>
</dbReference>
<evidence type="ECO:0000256" key="1">
    <source>
        <dbReference type="ARBA" id="ARBA00010531"/>
    </source>
</evidence>
<dbReference type="OrthoDB" id="1747252at2759"/>
<evidence type="ECO:0000256" key="2">
    <source>
        <dbReference type="ARBA" id="ARBA00022980"/>
    </source>
</evidence>
<dbReference type="InterPro" id="IPR023673">
    <property type="entry name" value="Ribosomal_uL1_CS"/>
</dbReference>
<proteinExistence type="inferred from homology"/>
<dbReference type="Proteomes" id="UP000092154">
    <property type="component" value="Unassembled WGS sequence"/>
</dbReference>
<comment type="similarity">
    <text evidence="1 4">Belongs to the universal ribosomal protein uL1 family.</text>
</comment>
<dbReference type="InterPro" id="IPR023674">
    <property type="entry name" value="Ribosomal_uL1-like"/>
</dbReference>
<organism evidence="5 6">
    <name type="scientific">Rhizopogon vinicolor AM-OR11-026</name>
    <dbReference type="NCBI Taxonomy" id="1314800"/>
    <lineage>
        <taxon>Eukaryota</taxon>
        <taxon>Fungi</taxon>
        <taxon>Dikarya</taxon>
        <taxon>Basidiomycota</taxon>
        <taxon>Agaricomycotina</taxon>
        <taxon>Agaricomycetes</taxon>
        <taxon>Agaricomycetidae</taxon>
        <taxon>Boletales</taxon>
        <taxon>Suillineae</taxon>
        <taxon>Rhizopogonaceae</taxon>
        <taxon>Rhizopogon</taxon>
    </lineage>
</organism>
<dbReference type="Pfam" id="PF00687">
    <property type="entry name" value="Ribosomal_L1"/>
    <property type="match status" value="1"/>
</dbReference>
<dbReference type="PANTHER" id="PTHR36427:SF3">
    <property type="entry name" value="LARGE RIBOSOMAL SUBUNIT PROTEIN UL1M"/>
    <property type="match status" value="1"/>
</dbReference>
<dbReference type="GO" id="GO:0003723">
    <property type="term" value="F:RNA binding"/>
    <property type="evidence" value="ECO:0007669"/>
    <property type="project" value="InterPro"/>
</dbReference>
<dbReference type="CDD" id="cd00403">
    <property type="entry name" value="Ribosomal_L1"/>
    <property type="match status" value="1"/>
</dbReference>
<dbReference type="AlphaFoldDB" id="A0A1B7NCS9"/>
<evidence type="ECO:0000256" key="4">
    <source>
        <dbReference type="RuleBase" id="RU000659"/>
    </source>
</evidence>
<dbReference type="Gene3D" id="3.30.190.20">
    <property type="match status" value="1"/>
</dbReference>
<dbReference type="InterPro" id="IPR002143">
    <property type="entry name" value="Ribosomal_uL1"/>
</dbReference>
<dbReference type="EMBL" id="KV448152">
    <property type="protein sequence ID" value="OAX42680.1"/>
    <property type="molecule type" value="Genomic_DNA"/>
</dbReference>
<dbReference type="InterPro" id="IPR016095">
    <property type="entry name" value="Ribosomal_uL1_3-a/b-sand"/>
</dbReference>
<dbReference type="PROSITE" id="PS01199">
    <property type="entry name" value="RIBOSOMAL_L1"/>
    <property type="match status" value="1"/>
</dbReference>
<accession>A0A1B7NCS9</accession>
<reference evidence="5 6" key="1">
    <citation type="submission" date="2016-06" db="EMBL/GenBank/DDBJ databases">
        <title>Comparative genomics of the ectomycorrhizal sister species Rhizopogon vinicolor and Rhizopogon vesiculosus (Basidiomycota: Boletales) reveals a divergence of the mating type B locus.</title>
        <authorList>
            <consortium name="DOE Joint Genome Institute"/>
            <person name="Mujic A.B."/>
            <person name="Kuo A."/>
            <person name="Tritt A."/>
            <person name="Lipzen A."/>
            <person name="Chen C."/>
            <person name="Johnson J."/>
            <person name="Sharma A."/>
            <person name="Barry K."/>
            <person name="Grigoriev I.V."/>
            <person name="Spatafora J.W."/>
        </authorList>
    </citation>
    <scope>NUCLEOTIDE SEQUENCE [LARGE SCALE GENOMIC DNA]</scope>
    <source>
        <strain evidence="5 6">AM-OR11-026</strain>
    </source>
</reference>
<gene>
    <name evidence="5" type="ORF">K503DRAFT_766554</name>
</gene>
<sequence>MSSTLGLLCRQCCRSILSPRPVLLREFSTTPIVALRRTKKIPVLSKKALAAKARKRAAKARKHIYENEKMPLESAIDVIRAVEVAKSNATYELVIKTAMSRGAIIPKGRIALHRETKPRAEDRILIFAEGRQADEAKSAGAHIVGGLELVDGIISGKHHATTILCSTALIRAITPKLGRVLGPRGLMPSERRGTVTDDFSGYLRRLSGTAEWKGDKNGVIRMPIGKLHFSTEDVTKNIRQFVTAVKRVTGNQKDTEEGKGKSKSVKPVNAITRIMLSSTQAPSIRISDI</sequence>
<dbReference type="FunCoup" id="A0A1B7NCS9">
    <property type="interactions" value="131"/>
</dbReference>
<dbReference type="GO" id="GO:0003735">
    <property type="term" value="F:structural constituent of ribosome"/>
    <property type="evidence" value="ECO:0007669"/>
    <property type="project" value="InterPro"/>
</dbReference>
<dbReference type="InParanoid" id="A0A1B7NCS9"/>